<dbReference type="WBParaSite" id="nRc.2.0.1.t05845-RA">
    <property type="protein sequence ID" value="nRc.2.0.1.t05845-RA"/>
    <property type="gene ID" value="nRc.2.0.1.g05845"/>
</dbReference>
<organism evidence="1 2">
    <name type="scientific">Romanomermis culicivorax</name>
    <name type="common">Nematode worm</name>
    <dbReference type="NCBI Taxonomy" id="13658"/>
    <lineage>
        <taxon>Eukaryota</taxon>
        <taxon>Metazoa</taxon>
        <taxon>Ecdysozoa</taxon>
        <taxon>Nematoda</taxon>
        <taxon>Enoplea</taxon>
        <taxon>Dorylaimia</taxon>
        <taxon>Mermithida</taxon>
        <taxon>Mermithoidea</taxon>
        <taxon>Mermithidae</taxon>
        <taxon>Romanomermis</taxon>
    </lineage>
</organism>
<evidence type="ECO:0000313" key="1">
    <source>
        <dbReference type="Proteomes" id="UP000887565"/>
    </source>
</evidence>
<reference evidence="2" key="1">
    <citation type="submission" date="2022-11" db="UniProtKB">
        <authorList>
            <consortium name="WormBaseParasite"/>
        </authorList>
    </citation>
    <scope>IDENTIFICATION</scope>
</reference>
<sequence length="298" mass="33249">MVLPPAAEQLDAATARKCCDDVGQFGENLHKLKKKRCNARFFSLNGIGGGSGTCGGGGRFVASWATPSVTITASCKAPPLSQMTTYLKDIHFFANFKTTLRLIYEHFQKIKIFRPKFDKKSILNLEILHKAQIWAKNSIFKSPPSTAFRSSSSVSYTEKTHCVKKHQLFNHVNLAIFALNVLLIFADRRRRTDDVESGVRELFSILPCSSINCAVPSADSLNNWANCSGSTFKIWATSSPAEILKFLALEQEFQLKNLPPTDILKEKRKKVSKKLKILISRKYSKQLGGIASSQRETT</sequence>
<evidence type="ECO:0000313" key="2">
    <source>
        <dbReference type="WBParaSite" id="nRc.2.0.1.t05845-RA"/>
    </source>
</evidence>
<proteinExistence type="predicted"/>
<dbReference type="AlphaFoldDB" id="A0A915HVM6"/>
<keyword evidence="1" id="KW-1185">Reference proteome</keyword>
<accession>A0A915HVM6</accession>
<name>A0A915HVM6_ROMCU</name>
<protein>
    <submittedName>
        <fullName evidence="2">Uncharacterized protein</fullName>
    </submittedName>
</protein>
<dbReference type="Proteomes" id="UP000887565">
    <property type="component" value="Unplaced"/>
</dbReference>